<dbReference type="Gene3D" id="3.90.550.10">
    <property type="entry name" value="Spore Coat Polysaccharide Biosynthesis Protein SpsA, Chain A"/>
    <property type="match status" value="1"/>
</dbReference>
<name>A0A4R2R0H9_9PSEU</name>
<dbReference type="Proteomes" id="UP000294911">
    <property type="component" value="Unassembled WGS sequence"/>
</dbReference>
<protein>
    <submittedName>
        <fullName evidence="2">Nicotine blue oxidoreductase</fullName>
    </submittedName>
</protein>
<dbReference type="EMBL" id="SLXQ01000002">
    <property type="protein sequence ID" value="TCP55059.1"/>
    <property type="molecule type" value="Genomic_DNA"/>
</dbReference>
<reference evidence="2 3" key="1">
    <citation type="submission" date="2019-03" db="EMBL/GenBank/DDBJ databases">
        <title>Genomic Encyclopedia of Type Strains, Phase IV (KMG-IV): sequencing the most valuable type-strain genomes for metagenomic binning, comparative biology and taxonomic classification.</title>
        <authorList>
            <person name="Goeker M."/>
        </authorList>
    </citation>
    <scope>NUCLEOTIDE SEQUENCE [LARGE SCALE GENOMIC DNA]</scope>
    <source>
        <strain evidence="2 3">DSM 45765</strain>
    </source>
</reference>
<dbReference type="SUPFAM" id="SSF53448">
    <property type="entry name" value="Nucleotide-diphospho-sugar transferases"/>
    <property type="match status" value="1"/>
</dbReference>
<dbReference type="PANTHER" id="PTHR43777">
    <property type="entry name" value="MOLYBDENUM COFACTOR CYTIDYLYLTRANSFERASE"/>
    <property type="match status" value="1"/>
</dbReference>
<comment type="caution">
    <text evidence="2">The sequence shown here is derived from an EMBL/GenBank/DDBJ whole genome shotgun (WGS) entry which is preliminary data.</text>
</comment>
<sequence>MSTRAAGLLLAAGAGRRFGGPKALATLDGEAFVQRAVRTLTDGGCDPVHVVLGARAAQVRELLPAGVHAVTAPDWSSGMGASLRAGLAAIAELDVAAVLVHLVDLPGVSARVVATLAALSEPSVLARASYHGVPGHPVLLGNQYWPEIAASLHGDQGARGWLAGRTDLRFVECAELGAGADVDTPDDLPADGTGSRP</sequence>
<dbReference type="RefSeq" id="WP_132876437.1">
    <property type="nucleotide sequence ID" value="NZ_SLXQ01000002.1"/>
</dbReference>
<evidence type="ECO:0000313" key="3">
    <source>
        <dbReference type="Proteomes" id="UP000294911"/>
    </source>
</evidence>
<proteinExistence type="predicted"/>
<evidence type="ECO:0000259" key="1">
    <source>
        <dbReference type="Pfam" id="PF12804"/>
    </source>
</evidence>
<gene>
    <name evidence="2" type="ORF">EV191_102271</name>
</gene>
<accession>A0A4R2R0H9</accession>
<dbReference type="AlphaFoldDB" id="A0A4R2R0H9"/>
<feature type="domain" description="MobA-like NTP transferase" evidence="1">
    <location>
        <begin position="7"/>
        <end position="163"/>
    </location>
</feature>
<dbReference type="GO" id="GO:0016779">
    <property type="term" value="F:nucleotidyltransferase activity"/>
    <property type="evidence" value="ECO:0007669"/>
    <property type="project" value="UniProtKB-ARBA"/>
</dbReference>
<dbReference type="Pfam" id="PF12804">
    <property type="entry name" value="NTP_transf_3"/>
    <property type="match status" value="1"/>
</dbReference>
<dbReference type="InterPro" id="IPR025877">
    <property type="entry name" value="MobA-like_NTP_Trfase"/>
</dbReference>
<dbReference type="CDD" id="cd04182">
    <property type="entry name" value="GT_2_like_f"/>
    <property type="match status" value="1"/>
</dbReference>
<dbReference type="PANTHER" id="PTHR43777:SF1">
    <property type="entry name" value="MOLYBDENUM COFACTOR CYTIDYLYLTRANSFERASE"/>
    <property type="match status" value="1"/>
</dbReference>
<dbReference type="InterPro" id="IPR029044">
    <property type="entry name" value="Nucleotide-diphossugar_trans"/>
</dbReference>
<dbReference type="OrthoDB" id="4427994at2"/>
<keyword evidence="3" id="KW-1185">Reference proteome</keyword>
<evidence type="ECO:0000313" key="2">
    <source>
        <dbReference type="EMBL" id="TCP55059.1"/>
    </source>
</evidence>
<organism evidence="2 3">
    <name type="scientific">Tamaricihabitans halophyticus</name>
    <dbReference type="NCBI Taxonomy" id="1262583"/>
    <lineage>
        <taxon>Bacteria</taxon>
        <taxon>Bacillati</taxon>
        <taxon>Actinomycetota</taxon>
        <taxon>Actinomycetes</taxon>
        <taxon>Pseudonocardiales</taxon>
        <taxon>Pseudonocardiaceae</taxon>
        <taxon>Tamaricihabitans</taxon>
    </lineage>
</organism>